<dbReference type="Proteomes" id="UP000030759">
    <property type="component" value="Unassembled WGS sequence"/>
</dbReference>
<dbReference type="Gene3D" id="1.20.1440.80">
    <property type="entry name" value="Gap junction channel protein cysteine-rich domain"/>
    <property type="match status" value="1"/>
</dbReference>
<protein>
    <submittedName>
        <fullName evidence="3">Gap junction gamma-1 protein</fullName>
    </submittedName>
</protein>
<dbReference type="InterPro" id="IPR038359">
    <property type="entry name" value="Connexin_N_sf"/>
</dbReference>
<gene>
    <name evidence="3" type="ORF">H671_3g10937</name>
</gene>
<name>A0A061ID31_CRIGR</name>
<feature type="compositionally biased region" description="Basic and acidic residues" evidence="1">
    <location>
        <begin position="74"/>
        <end position="83"/>
    </location>
</feature>
<feature type="domain" description="Connexin N-terminal" evidence="2">
    <location>
        <begin position="2"/>
        <end position="57"/>
    </location>
</feature>
<dbReference type="Pfam" id="PF00029">
    <property type="entry name" value="Connexin"/>
    <property type="match status" value="1"/>
</dbReference>
<proteinExistence type="predicted"/>
<sequence>MHFWVFQIIQVATPSVMYLGYAIHKIAKMEPGEADKKAARIKPYAMPWKQHRALEETKEDYEEDPMMYPEMELESEKENKEQSLHAAVSHQDDNNR</sequence>
<evidence type="ECO:0000256" key="1">
    <source>
        <dbReference type="SAM" id="MobiDB-lite"/>
    </source>
</evidence>
<dbReference type="AlphaFoldDB" id="A0A061ID31"/>
<accession>A0A061ID31</accession>
<organism evidence="3 4">
    <name type="scientific">Cricetulus griseus</name>
    <name type="common">Chinese hamster</name>
    <name type="synonym">Cricetulus barabensis griseus</name>
    <dbReference type="NCBI Taxonomy" id="10029"/>
    <lineage>
        <taxon>Eukaryota</taxon>
        <taxon>Metazoa</taxon>
        <taxon>Chordata</taxon>
        <taxon>Craniata</taxon>
        <taxon>Vertebrata</taxon>
        <taxon>Euteleostomi</taxon>
        <taxon>Mammalia</taxon>
        <taxon>Eutheria</taxon>
        <taxon>Euarchontoglires</taxon>
        <taxon>Glires</taxon>
        <taxon>Rodentia</taxon>
        <taxon>Myomorpha</taxon>
        <taxon>Muroidea</taxon>
        <taxon>Cricetidae</taxon>
        <taxon>Cricetinae</taxon>
        <taxon>Cricetulus</taxon>
    </lineage>
</organism>
<evidence type="ECO:0000259" key="2">
    <source>
        <dbReference type="Pfam" id="PF00029"/>
    </source>
</evidence>
<evidence type="ECO:0000313" key="4">
    <source>
        <dbReference type="Proteomes" id="UP000030759"/>
    </source>
</evidence>
<evidence type="ECO:0000313" key="3">
    <source>
        <dbReference type="EMBL" id="ERE77622.1"/>
    </source>
</evidence>
<reference evidence="4" key="1">
    <citation type="journal article" date="2013" name="Nat. Biotechnol.">
        <title>Chinese hamster genome sequenced from sorted chromosomes.</title>
        <authorList>
            <person name="Brinkrolf K."/>
            <person name="Rupp O."/>
            <person name="Laux H."/>
            <person name="Kollin F."/>
            <person name="Ernst W."/>
            <person name="Linke B."/>
            <person name="Kofler R."/>
            <person name="Romand S."/>
            <person name="Hesse F."/>
            <person name="Budach W.E."/>
            <person name="Galosy S."/>
            <person name="Muller D."/>
            <person name="Noll T."/>
            <person name="Wienberg J."/>
            <person name="Jostock T."/>
            <person name="Leonard M."/>
            <person name="Grillari J."/>
            <person name="Tauch A."/>
            <person name="Goesmann A."/>
            <person name="Helk B."/>
            <person name="Mott J.E."/>
            <person name="Puhler A."/>
            <person name="Borth N."/>
        </authorList>
    </citation>
    <scope>NUCLEOTIDE SEQUENCE [LARGE SCALE GENOMIC DNA]</scope>
    <source>
        <strain evidence="4">17A/GY</strain>
    </source>
</reference>
<feature type="region of interest" description="Disordered" evidence="1">
    <location>
        <begin position="70"/>
        <end position="96"/>
    </location>
</feature>
<dbReference type="InterPro" id="IPR013092">
    <property type="entry name" value="Connexin_N"/>
</dbReference>
<dbReference type="EMBL" id="KE673330">
    <property type="protein sequence ID" value="ERE77622.1"/>
    <property type="molecule type" value="Genomic_DNA"/>
</dbReference>